<accession>A0A8J6CHL5</accession>
<feature type="chain" id="PRO_5035187468" description="EF-hand domain-containing protein" evidence="1">
    <location>
        <begin position="19"/>
        <end position="156"/>
    </location>
</feature>
<evidence type="ECO:0000313" key="2">
    <source>
        <dbReference type="EMBL" id="KAG8470345.1"/>
    </source>
</evidence>
<dbReference type="OrthoDB" id="10508020at2759"/>
<sequence length="156" mass="16280">MAPRRLAALLCLAVGVGAALPSLKEAEAYIDKAADSVWSKDVGGKAIVGAGVGAVIGVLAKQLSDVINAVLMSLAGLVAFRVFTSFRPETFGAQSIQETFGELHARLATHLDQDGDGKLDDRDVRSVLARVMPFVRRQAPFVIGFALGLAVASSST</sequence>
<comment type="caution">
    <text evidence="2">The sequence shown here is derived from an EMBL/GenBank/DDBJ whole genome shotgun (WGS) entry which is preliminary data.</text>
</comment>
<reference evidence="2" key="1">
    <citation type="submission" date="2021-05" db="EMBL/GenBank/DDBJ databases">
        <title>The genome of the haptophyte Pavlova lutheri (Diacronema luteri, Pavlovales) - a model for lipid biosynthesis in eukaryotic algae.</title>
        <authorList>
            <person name="Hulatt C.J."/>
            <person name="Posewitz M.C."/>
        </authorList>
    </citation>
    <scope>NUCLEOTIDE SEQUENCE</scope>
    <source>
        <strain evidence="2">NIVA-4/92</strain>
    </source>
</reference>
<keyword evidence="3" id="KW-1185">Reference proteome</keyword>
<dbReference type="AlphaFoldDB" id="A0A8J6CHL5"/>
<proteinExistence type="predicted"/>
<keyword evidence="1" id="KW-0732">Signal</keyword>
<dbReference type="PROSITE" id="PS00018">
    <property type="entry name" value="EF_HAND_1"/>
    <property type="match status" value="1"/>
</dbReference>
<name>A0A8J6CHL5_DIALT</name>
<dbReference type="InterPro" id="IPR018247">
    <property type="entry name" value="EF_Hand_1_Ca_BS"/>
</dbReference>
<organism evidence="2 3">
    <name type="scientific">Diacronema lutheri</name>
    <name type="common">Unicellular marine alga</name>
    <name type="synonym">Monochrysis lutheri</name>
    <dbReference type="NCBI Taxonomy" id="2081491"/>
    <lineage>
        <taxon>Eukaryota</taxon>
        <taxon>Haptista</taxon>
        <taxon>Haptophyta</taxon>
        <taxon>Pavlovophyceae</taxon>
        <taxon>Pavlovales</taxon>
        <taxon>Pavlovaceae</taxon>
        <taxon>Diacronema</taxon>
    </lineage>
</organism>
<evidence type="ECO:0008006" key="4">
    <source>
        <dbReference type="Google" id="ProtNLM"/>
    </source>
</evidence>
<dbReference type="EMBL" id="JAGTXO010000001">
    <property type="protein sequence ID" value="KAG8470345.1"/>
    <property type="molecule type" value="Genomic_DNA"/>
</dbReference>
<protein>
    <recommendedName>
        <fullName evidence="4">EF-hand domain-containing protein</fullName>
    </recommendedName>
</protein>
<dbReference type="Proteomes" id="UP000751190">
    <property type="component" value="Unassembled WGS sequence"/>
</dbReference>
<feature type="signal peptide" evidence="1">
    <location>
        <begin position="1"/>
        <end position="18"/>
    </location>
</feature>
<evidence type="ECO:0000313" key="3">
    <source>
        <dbReference type="Proteomes" id="UP000751190"/>
    </source>
</evidence>
<gene>
    <name evidence="2" type="ORF">KFE25_008766</name>
</gene>
<evidence type="ECO:0000256" key="1">
    <source>
        <dbReference type="SAM" id="SignalP"/>
    </source>
</evidence>